<dbReference type="Proteomes" id="UP001433508">
    <property type="component" value="Unassembled WGS sequence"/>
</dbReference>
<protein>
    <submittedName>
        <fullName evidence="1">Fumarylacetoacetate hydrolase</fullName>
    </submittedName>
</protein>
<keyword evidence="1" id="KW-0378">Hydrolase</keyword>
<sequence>MSIAFAEKCRKVVCIGRNYFDHVLELNNARPSQPFFFLKPPSSMLLPGKGPILAPKGVNLHYEVELALVMGKTMRDFEYKNKTPAQALAEAIDHIAGYTVAIDMTARNVQDDIKKKGLPWTTAKGFDTFLPISTFIPKERVLNPADVTLFLSVNGKTPPNQKDSTNLMMFPIPELLSAISSVMTIEPGDIVLTGTPKGVGKVVPGDHIDAGLEVDGITVPESKISVDVAEKGGIYSFKSN</sequence>
<proteinExistence type="predicted"/>
<gene>
    <name evidence="1" type="ORF">V1525DRAFT_384837</name>
</gene>
<comment type="caution">
    <text evidence="1">The sequence shown here is derived from an EMBL/GenBank/DDBJ whole genome shotgun (WGS) entry which is preliminary data.</text>
</comment>
<dbReference type="EMBL" id="MU971335">
    <property type="protein sequence ID" value="KAK9241439.1"/>
    <property type="molecule type" value="Genomic_DNA"/>
</dbReference>
<accession>A0ACC3TDB0</accession>
<name>A0ACC3TDB0_LIPKO</name>
<keyword evidence="2" id="KW-1185">Reference proteome</keyword>
<evidence type="ECO:0000313" key="1">
    <source>
        <dbReference type="EMBL" id="KAK9241439.1"/>
    </source>
</evidence>
<reference evidence="2" key="1">
    <citation type="journal article" date="2024" name="Front. Bioeng. Biotechnol.">
        <title>Genome-scale model development and genomic sequencing of the oleaginous clade Lipomyces.</title>
        <authorList>
            <person name="Czajka J.J."/>
            <person name="Han Y."/>
            <person name="Kim J."/>
            <person name="Mondo S.J."/>
            <person name="Hofstad B.A."/>
            <person name="Robles A."/>
            <person name="Haridas S."/>
            <person name="Riley R."/>
            <person name="LaButti K."/>
            <person name="Pangilinan J."/>
            <person name="Andreopoulos W."/>
            <person name="Lipzen A."/>
            <person name="Yan J."/>
            <person name="Wang M."/>
            <person name="Ng V."/>
            <person name="Grigoriev I.V."/>
            <person name="Spatafora J.W."/>
            <person name="Magnuson J.K."/>
            <person name="Baker S.E."/>
            <person name="Pomraning K.R."/>
        </authorList>
    </citation>
    <scope>NUCLEOTIDE SEQUENCE [LARGE SCALE GENOMIC DNA]</scope>
    <source>
        <strain evidence="2">CBS 7786</strain>
    </source>
</reference>
<organism evidence="1 2">
    <name type="scientific">Lipomyces kononenkoae</name>
    <name type="common">Yeast</name>
    <dbReference type="NCBI Taxonomy" id="34357"/>
    <lineage>
        <taxon>Eukaryota</taxon>
        <taxon>Fungi</taxon>
        <taxon>Dikarya</taxon>
        <taxon>Ascomycota</taxon>
        <taxon>Saccharomycotina</taxon>
        <taxon>Lipomycetes</taxon>
        <taxon>Lipomycetales</taxon>
        <taxon>Lipomycetaceae</taxon>
        <taxon>Lipomyces</taxon>
    </lineage>
</organism>
<evidence type="ECO:0000313" key="2">
    <source>
        <dbReference type="Proteomes" id="UP001433508"/>
    </source>
</evidence>